<dbReference type="OrthoDB" id="35799at2759"/>
<gene>
    <name evidence="13" type="primary">ATP7</name>
    <name evidence="13" type="ORF">GOMPHAMPRED_004006</name>
</gene>
<evidence type="ECO:0000256" key="10">
    <source>
        <dbReference type="ARBA" id="ARBA00023136"/>
    </source>
</evidence>
<evidence type="ECO:0000256" key="4">
    <source>
        <dbReference type="ARBA" id="ARBA00022448"/>
    </source>
</evidence>
<comment type="function">
    <text evidence="12">Mitochondrial membrane ATP synthase (F(1)F(0) ATP synthase or Complex V) produces ATP from ADP in the presence of a proton gradient across the membrane which is generated by electron transport complexes of the respiratory chain. F-type ATPases consist of two structural domains, F(1) - containing the extramembraneous catalytic core, and F(0) - containing the membrane proton channel, linked together by a central stalk and a peripheral stalk. During catalysis, ATP synthesis in the catalytic domain of F(1) is coupled via a rotary mechanism of the central stalk subunits to proton translocation.</text>
</comment>
<evidence type="ECO:0000256" key="1">
    <source>
        <dbReference type="ARBA" id="ARBA00004273"/>
    </source>
</evidence>
<keyword evidence="4 12" id="KW-0813">Transport</keyword>
<keyword evidence="8 12" id="KW-0406">Ion transport</keyword>
<evidence type="ECO:0000256" key="6">
    <source>
        <dbReference type="ARBA" id="ARBA00022781"/>
    </source>
</evidence>
<protein>
    <recommendedName>
        <fullName evidence="3 12">ATP synthase subunit d, mitochondrial</fullName>
    </recommendedName>
</protein>
<dbReference type="SUPFAM" id="SSF161065">
    <property type="entry name" value="ATP synthase D chain-like"/>
    <property type="match status" value="1"/>
</dbReference>
<keyword evidence="7 12" id="KW-0999">Mitochondrion inner membrane</keyword>
<dbReference type="InterPro" id="IPR036228">
    <property type="entry name" value="ATP_synth_F0_dsu_sf_mt"/>
</dbReference>
<dbReference type="Gene3D" id="6.10.280.70">
    <property type="match status" value="1"/>
</dbReference>
<organism evidence="13 14">
    <name type="scientific">Gomphillus americanus</name>
    <dbReference type="NCBI Taxonomy" id="1940652"/>
    <lineage>
        <taxon>Eukaryota</taxon>
        <taxon>Fungi</taxon>
        <taxon>Dikarya</taxon>
        <taxon>Ascomycota</taxon>
        <taxon>Pezizomycotina</taxon>
        <taxon>Lecanoromycetes</taxon>
        <taxon>OSLEUM clade</taxon>
        <taxon>Ostropomycetidae</taxon>
        <taxon>Ostropales</taxon>
        <taxon>Graphidaceae</taxon>
        <taxon>Gomphilloideae</taxon>
        <taxon>Gomphillus</taxon>
    </lineage>
</organism>
<evidence type="ECO:0000256" key="9">
    <source>
        <dbReference type="ARBA" id="ARBA00023128"/>
    </source>
</evidence>
<keyword evidence="10 12" id="KW-0472">Membrane</keyword>
<proteinExistence type="inferred from homology"/>
<dbReference type="InterPro" id="IPR008689">
    <property type="entry name" value="ATP_synth_F0_dsu_mt"/>
</dbReference>
<keyword evidence="11" id="KW-0066">ATP synthesis</keyword>
<evidence type="ECO:0000256" key="5">
    <source>
        <dbReference type="ARBA" id="ARBA00022547"/>
    </source>
</evidence>
<dbReference type="AlphaFoldDB" id="A0A8H3FH74"/>
<comment type="subcellular location">
    <subcellularLocation>
        <location evidence="1 12">Mitochondrion inner membrane</location>
    </subcellularLocation>
</comment>
<dbReference type="GO" id="GO:0015078">
    <property type="term" value="F:proton transmembrane transporter activity"/>
    <property type="evidence" value="ECO:0007669"/>
    <property type="project" value="InterPro"/>
</dbReference>
<reference evidence="13" key="1">
    <citation type="submission" date="2021-03" db="EMBL/GenBank/DDBJ databases">
        <authorList>
            <person name="Tagirdzhanova G."/>
        </authorList>
    </citation>
    <scope>NUCLEOTIDE SEQUENCE</scope>
</reference>
<evidence type="ECO:0000313" key="14">
    <source>
        <dbReference type="Proteomes" id="UP000664169"/>
    </source>
</evidence>
<sequence>MSAGRNAALKLDWNKISSSLGLKGQTASALSAFKKRNDDARRKVQALSELPSSVDFSHYRGILNNKSVIDEIETAVKNFKPASYDVSRQLRAIEAFEQQAIKNAEETKNVVDRELVDLEKTLTNIETARPVVDLTVDDVVAAMPEIEKRTEQLVSRGKWDVPGYKEKFGDLSLL</sequence>
<dbReference type="Pfam" id="PF05873">
    <property type="entry name" value="Mt_ATP-synt_D"/>
    <property type="match status" value="1"/>
</dbReference>
<evidence type="ECO:0000256" key="2">
    <source>
        <dbReference type="ARBA" id="ARBA00006842"/>
    </source>
</evidence>
<evidence type="ECO:0000256" key="12">
    <source>
        <dbReference type="PIRNR" id="PIRNR005514"/>
    </source>
</evidence>
<dbReference type="PANTHER" id="PTHR12700">
    <property type="entry name" value="ATP SYNTHASE SUBUNIT D, MITOCHONDRIAL"/>
    <property type="match status" value="1"/>
</dbReference>
<evidence type="ECO:0000256" key="7">
    <source>
        <dbReference type="ARBA" id="ARBA00022792"/>
    </source>
</evidence>
<keyword evidence="5" id="KW-0138">CF(0)</keyword>
<keyword evidence="6 12" id="KW-0375">Hydrogen ion transport</keyword>
<dbReference type="GO" id="GO:0015986">
    <property type="term" value="P:proton motive force-driven ATP synthesis"/>
    <property type="evidence" value="ECO:0007669"/>
    <property type="project" value="UniProtKB-UniRule"/>
</dbReference>
<dbReference type="EMBL" id="CAJPDQ010000024">
    <property type="protein sequence ID" value="CAF9925901.1"/>
    <property type="molecule type" value="Genomic_DNA"/>
</dbReference>
<keyword evidence="9 12" id="KW-0496">Mitochondrion</keyword>
<dbReference type="GO" id="GO:0005743">
    <property type="term" value="C:mitochondrial inner membrane"/>
    <property type="evidence" value="ECO:0007669"/>
    <property type="project" value="UniProtKB-SubCell"/>
</dbReference>
<dbReference type="Proteomes" id="UP000664169">
    <property type="component" value="Unassembled WGS sequence"/>
</dbReference>
<comment type="similarity">
    <text evidence="2 12">Belongs to the ATPase d subunit family.</text>
</comment>
<evidence type="ECO:0000313" key="13">
    <source>
        <dbReference type="EMBL" id="CAF9925901.1"/>
    </source>
</evidence>
<dbReference type="GO" id="GO:0045259">
    <property type="term" value="C:proton-transporting ATP synthase complex"/>
    <property type="evidence" value="ECO:0007669"/>
    <property type="project" value="UniProtKB-KW"/>
</dbReference>
<dbReference type="PIRSF" id="PIRSF005514">
    <property type="entry name" value="ATPase_F0_D_mt"/>
    <property type="match status" value="1"/>
</dbReference>
<comment type="caution">
    <text evidence="13">The sequence shown here is derived from an EMBL/GenBank/DDBJ whole genome shotgun (WGS) entry which is preliminary data.</text>
</comment>
<keyword evidence="14" id="KW-1185">Reference proteome</keyword>
<name>A0A8H3FH74_9LECA</name>
<evidence type="ECO:0000256" key="8">
    <source>
        <dbReference type="ARBA" id="ARBA00023065"/>
    </source>
</evidence>
<accession>A0A8H3FH74</accession>
<evidence type="ECO:0000256" key="11">
    <source>
        <dbReference type="ARBA" id="ARBA00023310"/>
    </source>
</evidence>
<evidence type="ECO:0000256" key="3">
    <source>
        <dbReference type="ARBA" id="ARBA00021688"/>
    </source>
</evidence>